<gene>
    <name evidence="1" type="ORF">D5R93_05720</name>
</gene>
<keyword evidence="2" id="KW-1185">Reference proteome</keyword>
<evidence type="ECO:0000313" key="2">
    <source>
        <dbReference type="Proteomes" id="UP000273001"/>
    </source>
</evidence>
<evidence type="ECO:0000313" key="1">
    <source>
        <dbReference type="EMBL" id="AYD89670.1"/>
    </source>
</evidence>
<dbReference type="Proteomes" id="UP000273001">
    <property type="component" value="Chromosome"/>
</dbReference>
<reference evidence="1 2" key="1">
    <citation type="submission" date="2018-09" db="EMBL/GenBank/DDBJ databases">
        <authorList>
            <person name="Li J."/>
        </authorList>
    </citation>
    <scope>NUCLEOTIDE SEQUENCE [LARGE SCALE GENOMIC DNA]</scope>
    <source>
        <strain evidence="1 2">2129</strain>
    </source>
</reference>
<accession>A0ABN5PMV2</accession>
<dbReference type="RefSeq" id="WP_120204275.1">
    <property type="nucleotide sequence ID" value="NZ_CP032514.1"/>
</dbReference>
<protein>
    <submittedName>
        <fullName evidence="1">Uncharacterized protein</fullName>
    </submittedName>
</protein>
<name>A0ABN5PMV2_9ACTO</name>
<organism evidence="1 2">
    <name type="scientific">Actinomyces lilanjuaniae</name>
    <dbReference type="NCBI Taxonomy" id="2321394"/>
    <lineage>
        <taxon>Bacteria</taxon>
        <taxon>Bacillati</taxon>
        <taxon>Actinomycetota</taxon>
        <taxon>Actinomycetes</taxon>
        <taxon>Actinomycetales</taxon>
        <taxon>Actinomycetaceae</taxon>
        <taxon>Actinomyces</taxon>
    </lineage>
</organism>
<dbReference type="EMBL" id="CP032514">
    <property type="protein sequence ID" value="AYD89670.1"/>
    <property type="molecule type" value="Genomic_DNA"/>
</dbReference>
<sequence length="130" mass="13745">MTADPVAMVRAHLEAHDLPTAAHLTRDFAQDLPVTHVYNAGGGTLTDIDRMDRVGITVYAPAPTTDDPADTPTATTLAEKALAALAGGPHDTVAGYVDEVRVESLPTFKPFTDTMDTCSMVVGVVHRTTD</sequence>
<proteinExistence type="predicted"/>